<dbReference type="GO" id="GO:0009117">
    <property type="term" value="P:nucleotide metabolic process"/>
    <property type="evidence" value="ECO:0007669"/>
    <property type="project" value="TreeGrafter"/>
</dbReference>
<name>A0AA94RJN7_9MYCO</name>
<dbReference type="PRINTS" id="PR00332">
    <property type="entry name" value="HISTRIAD"/>
</dbReference>
<dbReference type="PANTHER" id="PTHR46648">
    <property type="entry name" value="HIT FAMILY PROTEIN 1"/>
    <property type="match status" value="1"/>
</dbReference>
<dbReference type="AlphaFoldDB" id="A0AA94RJN7"/>
<comment type="caution">
    <text evidence="5">The sequence shown here is derived from an EMBL/GenBank/DDBJ whole genome shotgun (WGS) entry which is preliminary data.</text>
</comment>
<dbReference type="GO" id="GO:0003824">
    <property type="term" value="F:catalytic activity"/>
    <property type="evidence" value="ECO:0007669"/>
    <property type="project" value="InterPro"/>
</dbReference>
<evidence type="ECO:0000256" key="3">
    <source>
        <dbReference type="PROSITE-ProRule" id="PRU00464"/>
    </source>
</evidence>
<evidence type="ECO:0000259" key="4">
    <source>
        <dbReference type="PROSITE" id="PS51084"/>
    </source>
</evidence>
<keyword evidence="6" id="KW-1185">Reference proteome</keyword>
<feature type="short sequence motif" description="Histidine triad motif" evidence="2 3">
    <location>
        <begin position="101"/>
        <end position="105"/>
    </location>
</feature>
<dbReference type="PROSITE" id="PS51084">
    <property type="entry name" value="HIT_2"/>
    <property type="match status" value="1"/>
</dbReference>
<evidence type="ECO:0000313" key="6">
    <source>
        <dbReference type="Proteomes" id="UP000309984"/>
    </source>
</evidence>
<proteinExistence type="predicted"/>
<dbReference type="InterPro" id="IPR011146">
    <property type="entry name" value="HIT-like"/>
</dbReference>
<organism evidence="5 6">
    <name type="scientific">Mycolicibacterium phocaicum</name>
    <dbReference type="NCBI Taxonomy" id="319706"/>
    <lineage>
        <taxon>Bacteria</taxon>
        <taxon>Bacillati</taxon>
        <taxon>Actinomycetota</taxon>
        <taxon>Actinomycetes</taxon>
        <taxon>Mycobacteriales</taxon>
        <taxon>Mycobacteriaceae</taxon>
        <taxon>Mycolicibacterium</taxon>
    </lineage>
</organism>
<dbReference type="SUPFAM" id="SSF54197">
    <property type="entry name" value="HIT-like"/>
    <property type="match status" value="1"/>
</dbReference>
<evidence type="ECO:0000313" key="5">
    <source>
        <dbReference type="EMBL" id="TLH74431.1"/>
    </source>
</evidence>
<dbReference type="InterPro" id="IPR001310">
    <property type="entry name" value="Histidine_triad_HIT"/>
</dbReference>
<feature type="active site" description="Tele-AMP-histidine intermediate" evidence="1">
    <location>
        <position position="103"/>
    </location>
</feature>
<dbReference type="Pfam" id="PF01230">
    <property type="entry name" value="HIT"/>
    <property type="match status" value="1"/>
</dbReference>
<dbReference type="RefSeq" id="WP_052568725.1">
    <property type="nucleotide sequence ID" value="NZ_AP022616.1"/>
</dbReference>
<gene>
    <name evidence="5" type="ORF">C1S79_02960</name>
</gene>
<feature type="domain" description="HIT" evidence="4">
    <location>
        <begin position="9"/>
        <end position="116"/>
    </location>
</feature>
<sequence length="144" mass="15413">MSSSPTGCPFCAIVAGTAPAREVWRTGEVVAFLPDVPAVLGHTLVVPTSHRPNIWVIGEREAHDLADATRRVAAAVVEATNADGMNIIQSNGVAAGQSVFHLHVHLVPRKDGDRMPDLWPDDAEWSVAQLDSAAQDIRAAMDHH</sequence>
<dbReference type="Gene3D" id="3.30.428.10">
    <property type="entry name" value="HIT-like"/>
    <property type="match status" value="1"/>
</dbReference>
<dbReference type="InterPro" id="IPR036265">
    <property type="entry name" value="HIT-like_sf"/>
</dbReference>
<evidence type="ECO:0000256" key="2">
    <source>
        <dbReference type="PIRSR" id="PIRSR601310-3"/>
    </source>
</evidence>
<dbReference type="PANTHER" id="PTHR46648:SF1">
    <property type="entry name" value="ADENOSINE 5'-MONOPHOSPHORAMIDASE HNT1"/>
    <property type="match status" value="1"/>
</dbReference>
<dbReference type="EMBL" id="POTM01000010">
    <property type="protein sequence ID" value="TLH74431.1"/>
    <property type="molecule type" value="Genomic_DNA"/>
</dbReference>
<reference evidence="5 6" key="1">
    <citation type="submission" date="2018-01" db="EMBL/GenBank/DDBJ databases">
        <title>Comparative genomics of Mycobacterium mucogenicum and Mycobacterium neoaurum clade members emphasizing tRNA and non-coding RNA.</title>
        <authorList>
            <person name="Behra P.R.K."/>
            <person name="Pettersson B.M.F."/>
            <person name="Das S."/>
            <person name="Dasgupta S."/>
            <person name="Kirsebom L.A."/>
        </authorList>
    </citation>
    <scope>NUCLEOTIDE SEQUENCE [LARGE SCALE GENOMIC DNA]</scope>
    <source>
        <strain evidence="5 6">DSM 45104</strain>
    </source>
</reference>
<evidence type="ECO:0000256" key="1">
    <source>
        <dbReference type="PIRSR" id="PIRSR601310-1"/>
    </source>
</evidence>
<accession>A0AA94RJN7</accession>
<dbReference type="Proteomes" id="UP000309984">
    <property type="component" value="Unassembled WGS sequence"/>
</dbReference>
<protein>
    <submittedName>
        <fullName evidence="5">HIT domain-containing protein</fullName>
    </submittedName>
</protein>